<reference evidence="1 2" key="1">
    <citation type="submission" date="2015-12" db="EMBL/GenBank/DDBJ databases">
        <title>Draft Genome Sequence of Desulfitobacterium hafniense Strain DH, a Sulfate-reducing Bacterium Isolated from Paddy Soils.</title>
        <authorList>
            <person name="Bao P."/>
            <person name="Zhang X."/>
            <person name="Li G."/>
        </authorList>
    </citation>
    <scope>NUCLEOTIDE SEQUENCE [LARGE SCALE GENOMIC DNA]</scope>
    <source>
        <strain evidence="1 2">DH</strain>
    </source>
</reference>
<proteinExistence type="predicted"/>
<dbReference type="RefSeq" id="WP_005811973.1">
    <property type="nucleotide sequence ID" value="NZ_CABKQQ010000036.1"/>
</dbReference>
<sequence>MRIFLYDLCIIGIDSREKLWRCLDLRVALVVNPVKECQSCTQRDEREVSAHILAYQIAHQLLSSVPGQIQVDGSRLIVNLQAHDPLHFDLRSGSLYTKNLNIPLEQRYRKEKGLEELARQIKEEIQITPLDTEHHVDPLMTLIVKLIEIYHARCGLHISSVQCQENKTIWEVRLHEDGPSGWIQSDGVLRNRFGEEMNLSEWMHLRPEKLAMYVFGFNRFCRHFPSPVKANP</sequence>
<accession>A0A0W1JI39</accession>
<dbReference type="OrthoDB" id="1808710at2"/>
<evidence type="ECO:0000313" key="2">
    <source>
        <dbReference type="Proteomes" id="UP000054623"/>
    </source>
</evidence>
<protein>
    <submittedName>
        <fullName evidence="1">Uncharacterized protein</fullName>
    </submittedName>
</protein>
<comment type="caution">
    <text evidence="1">The sequence shown here is derived from an EMBL/GenBank/DDBJ whole genome shotgun (WGS) entry which is preliminary data.</text>
</comment>
<gene>
    <name evidence="1" type="ORF">AT727_06930</name>
</gene>
<organism evidence="1 2">
    <name type="scientific">Desulfitobacterium hafniense</name>
    <name type="common">Desulfitobacterium frappieri</name>
    <dbReference type="NCBI Taxonomy" id="49338"/>
    <lineage>
        <taxon>Bacteria</taxon>
        <taxon>Bacillati</taxon>
        <taxon>Bacillota</taxon>
        <taxon>Clostridia</taxon>
        <taxon>Eubacteriales</taxon>
        <taxon>Desulfitobacteriaceae</taxon>
        <taxon>Desulfitobacterium</taxon>
    </lineage>
</organism>
<dbReference type="AlphaFoldDB" id="A0A0W1JI39"/>
<name>A0A0W1JI39_DESHA</name>
<dbReference type="Proteomes" id="UP000054623">
    <property type="component" value="Unassembled WGS sequence"/>
</dbReference>
<evidence type="ECO:0000313" key="1">
    <source>
        <dbReference type="EMBL" id="KTE91321.1"/>
    </source>
</evidence>
<dbReference type="EMBL" id="LOCK01000028">
    <property type="protein sequence ID" value="KTE91321.1"/>
    <property type="molecule type" value="Genomic_DNA"/>
</dbReference>